<protein>
    <recommendedName>
        <fullName evidence="1">VOC domain-containing protein</fullName>
    </recommendedName>
</protein>
<dbReference type="PANTHER" id="PTHR36437">
    <property type="entry name" value="GLYOXALASE/BLEOMYCIN RESISTANCE PROTEIN/DIOXYGENASE"/>
    <property type="match status" value="1"/>
</dbReference>
<dbReference type="AlphaFoldDB" id="A0A1H1LEQ6"/>
<dbReference type="Gene3D" id="3.10.180.10">
    <property type="entry name" value="2,3-Dihydroxybiphenyl 1,2-Dioxygenase, domain 1"/>
    <property type="match status" value="1"/>
</dbReference>
<organism evidence="2 3">
    <name type="scientific">Nocardioides scoriae</name>
    <dbReference type="NCBI Taxonomy" id="642780"/>
    <lineage>
        <taxon>Bacteria</taxon>
        <taxon>Bacillati</taxon>
        <taxon>Actinomycetota</taxon>
        <taxon>Actinomycetes</taxon>
        <taxon>Propionibacteriales</taxon>
        <taxon>Nocardioidaceae</taxon>
        <taxon>Nocardioides</taxon>
    </lineage>
</organism>
<dbReference type="InterPro" id="IPR029068">
    <property type="entry name" value="Glyas_Bleomycin-R_OHBP_Dase"/>
</dbReference>
<evidence type="ECO:0000259" key="1">
    <source>
        <dbReference type="PROSITE" id="PS51819"/>
    </source>
</evidence>
<feature type="domain" description="VOC" evidence="1">
    <location>
        <begin position="2"/>
        <end position="118"/>
    </location>
</feature>
<dbReference type="PROSITE" id="PS51819">
    <property type="entry name" value="VOC"/>
    <property type="match status" value="1"/>
</dbReference>
<dbReference type="SUPFAM" id="SSF54593">
    <property type="entry name" value="Glyoxalase/Bleomycin resistance protein/Dihydroxybiphenyl dioxygenase"/>
    <property type="match status" value="1"/>
</dbReference>
<name>A0A1H1LEQ6_9ACTN</name>
<dbReference type="InterPro" id="IPR037523">
    <property type="entry name" value="VOC_core"/>
</dbReference>
<dbReference type="InterPro" id="IPR004360">
    <property type="entry name" value="Glyas_Fos-R_dOase_dom"/>
</dbReference>
<proteinExistence type="predicted"/>
<gene>
    <name evidence="2" type="ORF">SAMN04488570_0178</name>
</gene>
<dbReference type="Proteomes" id="UP000198859">
    <property type="component" value="Chromosome I"/>
</dbReference>
<dbReference type="STRING" id="642780.SAMN04488570_0178"/>
<dbReference type="OrthoDB" id="485032at2"/>
<keyword evidence="3" id="KW-1185">Reference proteome</keyword>
<dbReference type="EMBL" id="LT629757">
    <property type="protein sequence ID" value="SDR72800.1"/>
    <property type="molecule type" value="Genomic_DNA"/>
</dbReference>
<dbReference type="PANTHER" id="PTHR36437:SF2">
    <property type="entry name" value="GLYOXALASE_BLEOMYCIN RESISTANCE PROTEIN_DIOXYGENASE"/>
    <property type="match status" value="1"/>
</dbReference>
<sequence>MRLELVPLRSTDVDRSKAFYVDQVGFGLDHDVEPGNGMRIVQLTPPGSSCSVVVGTGMGDPDGPPVSGLHLVVDDLDAVREELLGRGVPVSEVQDLGGGVRYAYFSDPDGNSWALQQISR</sequence>
<evidence type="ECO:0000313" key="3">
    <source>
        <dbReference type="Proteomes" id="UP000198859"/>
    </source>
</evidence>
<reference evidence="3" key="1">
    <citation type="submission" date="2016-10" db="EMBL/GenBank/DDBJ databases">
        <authorList>
            <person name="Varghese N."/>
            <person name="Submissions S."/>
        </authorList>
    </citation>
    <scope>NUCLEOTIDE SEQUENCE [LARGE SCALE GENOMIC DNA]</scope>
    <source>
        <strain evidence="3">DSM 22127</strain>
    </source>
</reference>
<dbReference type="Pfam" id="PF00903">
    <property type="entry name" value="Glyoxalase"/>
    <property type="match status" value="1"/>
</dbReference>
<evidence type="ECO:0000313" key="2">
    <source>
        <dbReference type="EMBL" id="SDR72800.1"/>
    </source>
</evidence>
<accession>A0A1H1LEQ6</accession>